<evidence type="ECO:0000313" key="9">
    <source>
        <dbReference type="Proteomes" id="UP001198962"/>
    </source>
</evidence>
<evidence type="ECO:0000256" key="2">
    <source>
        <dbReference type="ARBA" id="ARBA00022692"/>
    </source>
</evidence>
<keyword evidence="4 7" id="KW-0472">Membrane</keyword>
<keyword evidence="1" id="KW-1003">Cell membrane</keyword>
<comment type="caution">
    <text evidence="8">The sequence shown here is derived from an EMBL/GenBank/DDBJ whole genome shotgun (WGS) entry which is preliminary data.</text>
</comment>
<gene>
    <name evidence="8" type="ORF">LKD32_12345</name>
</gene>
<dbReference type="InterPro" id="IPR003770">
    <property type="entry name" value="MLTG-like"/>
</dbReference>
<dbReference type="Proteomes" id="UP001198962">
    <property type="component" value="Unassembled WGS sequence"/>
</dbReference>
<proteinExistence type="predicted"/>
<name>A0AAE3ATU2_9FIRM</name>
<evidence type="ECO:0000256" key="6">
    <source>
        <dbReference type="ARBA" id="ARBA00023316"/>
    </source>
</evidence>
<dbReference type="PANTHER" id="PTHR30518">
    <property type="entry name" value="ENDOLYTIC MUREIN TRANSGLYCOSYLASE"/>
    <property type="match status" value="1"/>
</dbReference>
<keyword evidence="9" id="KW-1185">Reference proteome</keyword>
<accession>A0AAE3ATU2</accession>
<dbReference type="Pfam" id="PF02618">
    <property type="entry name" value="YceG"/>
    <property type="match status" value="1"/>
</dbReference>
<keyword evidence="6" id="KW-0961">Cell wall biogenesis/degradation</keyword>
<dbReference type="EMBL" id="JAJEPU010000045">
    <property type="protein sequence ID" value="MCC2165653.1"/>
    <property type="molecule type" value="Genomic_DNA"/>
</dbReference>
<protein>
    <submittedName>
        <fullName evidence="8">Endolytic transglycosylase MltG</fullName>
    </submittedName>
</protein>
<evidence type="ECO:0000256" key="1">
    <source>
        <dbReference type="ARBA" id="ARBA00022475"/>
    </source>
</evidence>
<evidence type="ECO:0000313" key="8">
    <source>
        <dbReference type="EMBL" id="MCC2165653.1"/>
    </source>
</evidence>
<evidence type="ECO:0000256" key="4">
    <source>
        <dbReference type="ARBA" id="ARBA00023136"/>
    </source>
</evidence>
<dbReference type="Gene3D" id="3.30.1490.480">
    <property type="entry name" value="Endolytic murein transglycosylase"/>
    <property type="match status" value="1"/>
</dbReference>
<keyword evidence="2 7" id="KW-0812">Transmembrane</keyword>
<evidence type="ECO:0000256" key="7">
    <source>
        <dbReference type="SAM" id="Phobius"/>
    </source>
</evidence>
<sequence length="134" mass="14670">MSQVTRDINKITRAIIGISGKLILYALIILLLAEGMTRGYAFGHSIFYATAVESAPGTDKTITIPEGQSAKESVQLLHDVGLISNELAVEIQLKFYDYKIQPGTYTLNTSMTSKEILQVLNEKKTEETKDGSAS</sequence>
<dbReference type="PANTHER" id="PTHR30518:SF2">
    <property type="entry name" value="ENDOLYTIC MUREIN TRANSGLYCOSYLASE"/>
    <property type="match status" value="1"/>
</dbReference>
<dbReference type="AlphaFoldDB" id="A0AAE3ATU2"/>
<evidence type="ECO:0000256" key="5">
    <source>
        <dbReference type="ARBA" id="ARBA00023239"/>
    </source>
</evidence>
<dbReference type="RefSeq" id="WP_177976943.1">
    <property type="nucleotide sequence ID" value="NZ_JAJEPU010000045.1"/>
</dbReference>
<organism evidence="8 9">
    <name type="scientific">Brotaphodocola catenula</name>
    <dbReference type="NCBI Taxonomy" id="2885361"/>
    <lineage>
        <taxon>Bacteria</taxon>
        <taxon>Bacillati</taxon>
        <taxon>Bacillota</taxon>
        <taxon>Clostridia</taxon>
        <taxon>Lachnospirales</taxon>
        <taxon>Lachnospiraceae</taxon>
        <taxon>Brotaphodocola</taxon>
    </lineage>
</organism>
<evidence type="ECO:0000256" key="3">
    <source>
        <dbReference type="ARBA" id="ARBA00022989"/>
    </source>
</evidence>
<keyword evidence="3 7" id="KW-1133">Transmembrane helix</keyword>
<feature type="transmembrane region" description="Helical" evidence="7">
    <location>
        <begin position="12"/>
        <end position="33"/>
    </location>
</feature>
<keyword evidence="5" id="KW-0456">Lyase</keyword>
<reference evidence="8" key="1">
    <citation type="submission" date="2021-10" db="EMBL/GenBank/DDBJ databases">
        <title>Anaerobic single-cell dispensing facilitates the cultivation of human gut bacteria.</title>
        <authorList>
            <person name="Afrizal A."/>
        </authorList>
    </citation>
    <scope>NUCLEOTIDE SEQUENCE</scope>
    <source>
        <strain evidence="8">CLA-AA-H274</strain>
    </source>
</reference>
<dbReference type="GO" id="GO:0016829">
    <property type="term" value="F:lyase activity"/>
    <property type="evidence" value="ECO:0007669"/>
    <property type="project" value="UniProtKB-KW"/>
</dbReference>
<dbReference type="GO" id="GO:0071555">
    <property type="term" value="P:cell wall organization"/>
    <property type="evidence" value="ECO:0007669"/>
    <property type="project" value="UniProtKB-KW"/>
</dbReference>